<dbReference type="Gene3D" id="1.10.489.10">
    <property type="entry name" value="Chloroperoxidase-like"/>
    <property type="match status" value="1"/>
</dbReference>
<dbReference type="SUPFAM" id="SSF47571">
    <property type="entry name" value="Cloroperoxidase"/>
    <property type="match status" value="1"/>
</dbReference>
<dbReference type="AlphaFoldDB" id="A0A6G1HTF9"/>
<evidence type="ECO:0000256" key="7">
    <source>
        <dbReference type="ARBA" id="ARBA00025795"/>
    </source>
</evidence>
<dbReference type="GO" id="GO:0004601">
    <property type="term" value="F:peroxidase activity"/>
    <property type="evidence" value="ECO:0007669"/>
    <property type="project" value="UniProtKB-KW"/>
</dbReference>
<evidence type="ECO:0000256" key="2">
    <source>
        <dbReference type="ARBA" id="ARBA00022559"/>
    </source>
</evidence>
<dbReference type="OrthoDB" id="407298at2759"/>
<feature type="domain" description="Heme haloperoxidase family profile" evidence="8">
    <location>
        <begin position="9"/>
        <end position="229"/>
    </location>
</feature>
<evidence type="ECO:0000259" key="8">
    <source>
        <dbReference type="PROSITE" id="PS51405"/>
    </source>
</evidence>
<evidence type="ECO:0000256" key="5">
    <source>
        <dbReference type="ARBA" id="ARBA00023002"/>
    </source>
</evidence>
<evidence type="ECO:0000256" key="3">
    <source>
        <dbReference type="ARBA" id="ARBA00022617"/>
    </source>
</evidence>
<keyword evidence="6" id="KW-0408">Iron</keyword>
<dbReference type="Proteomes" id="UP000799640">
    <property type="component" value="Unassembled WGS sequence"/>
</dbReference>
<keyword evidence="3" id="KW-0349">Heme</keyword>
<comment type="cofactor">
    <cofactor evidence="1">
        <name>heme b</name>
        <dbReference type="ChEBI" id="CHEBI:60344"/>
    </cofactor>
</comment>
<organism evidence="9 10">
    <name type="scientific">Trichodelitschia bisporula</name>
    <dbReference type="NCBI Taxonomy" id="703511"/>
    <lineage>
        <taxon>Eukaryota</taxon>
        <taxon>Fungi</taxon>
        <taxon>Dikarya</taxon>
        <taxon>Ascomycota</taxon>
        <taxon>Pezizomycotina</taxon>
        <taxon>Dothideomycetes</taxon>
        <taxon>Dothideomycetes incertae sedis</taxon>
        <taxon>Phaeotrichales</taxon>
        <taxon>Phaeotrichaceae</taxon>
        <taxon>Trichodelitschia</taxon>
    </lineage>
</organism>
<evidence type="ECO:0000256" key="1">
    <source>
        <dbReference type="ARBA" id="ARBA00001970"/>
    </source>
</evidence>
<evidence type="ECO:0000256" key="4">
    <source>
        <dbReference type="ARBA" id="ARBA00022723"/>
    </source>
</evidence>
<keyword evidence="5" id="KW-0560">Oxidoreductase</keyword>
<reference evidence="9" key="1">
    <citation type="journal article" date="2020" name="Stud. Mycol.">
        <title>101 Dothideomycetes genomes: a test case for predicting lifestyles and emergence of pathogens.</title>
        <authorList>
            <person name="Haridas S."/>
            <person name="Albert R."/>
            <person name="Binder M."/>
            <person name="Bloem J."/>
            <person name="Labutti K."/>
            <person name="Salamov A."/>
            <person name="Andreopoulos B."/>
            <person name="Baker S."/>
            <person name="Barry K."/>
            <person name="Bills G."/>
            <person name="Bluhm B."/>
            <person name="Cannon C."/>
            <person name="Castanera R."/>
            <person name="Culley D."/>
            <person name="Daum C."/>
            <person name="Ezra D."/>
            <person name="Gonzalez J."/>
            <person name="Henrissat B."/>
            <person name="Kuo A."/>
            <person name="Liang C."/>
            <person name="Lipzen A."/>
            <person name="Lutzoni F."/>
            <person name="Magnuson J."/>
            <person name="Mondo S."/>
            <person name="Nolan M."/>
            <person name="Ohm R."/>
            <person name="Pangilinan J."/>
            <person name="Park H.-J."/>
            <person name="Ramirez L."/>
            <person name="Alfaro M."/>
            <person name="Sun H."/>
            <person name="Tritt A."/>
            <person name="Yoshinaga Y."/>
            <person name="Zwiers L.-H."/>
            <person name="Turgeon B."/>
            <person name="Goodwin S."/>
            <person name="Spatafora J."/>
            <person name="Crous P."/>
            <person name="Grigoriev I."/>
        </authorList>
    </citation>
    <scope>NUCLEOTIDE SEQUENCE</scope>
    <source>
        <strain evidence="9">CBS 262.69</strain>
    </source>
</reference>
<keyword evidence="10" id="KW-1185">Reference proteome</keyword>
<dbReference type="PANTHER" id="PTHR33577:SF9">
    <property type="entry name" value="PEROXIDASE STCC"/>
    <property type="match status" value="1"/>
</dbReference>
<name>A0A6G1HTF9_9PEZI</name>
<comment type="similarity">
    <text evidence="7">Belongs to the chloroperoxidase family.</text>
</comment>
<dbReference type="PROSITE" id="PS51405">
    <property type="entry name" value="HEME_HALOPEROXIDASE"/>
    <property type="match status" value="1"/>
</dbReference>
<dbReference type="InterPro" id="IPR000028">
    <property type="entry name" value="Chloroperoxidase"/>
</dbReference>
<accession>A0A6G1HTF9</accession>
<protein>
    <submittedName>
        <fullName evidence="9">Cloroperoxidase</fullName>
    </submittedName>
</protein>
<dbReference type="EMBL" id="ML996698">
    <property type="protein sequence ID" value="KAF2399119.1"/>
    <property type="molecule type" value="Genomic_DNA"/>
</dbReference>
<evidence type="ECO:0000313" key="10">
    <source>
        <dbReference type="Proteomes" id="UP000799640"/>
    </source>
</evidence>
<evidence type="ECO:0000256" key="6">
    <source>
        <dbReference type="ARBA" id="ARBA00023004"/>
    </source>
</evidence>
<gene>
    <name evidence="9" type="ORF">EJ06DRAFT_549830</name>
</gene>
<evidence type="ECO:0000313" key="9">
    <source>
        <dbReference type="EMBL" id="KAF2399119.1"/>
    </source>
</evidence>
<dbReference type="GO" id="GO:0046872">
    <property type="term" value="F:metal ion binding"/>
    <property type="evidence" value="ECO:0007669"/>
    <property type="project" value="UniProtKB-KW"/>
</dbReference>
<proteinExistence type="inferred from homology"/>
<keyword evidence="4" id="KW-0479">Metal-binding</keyword>
<keyword evidence="2 9" id="KW-0575">Peroxidase</keyword>
<dbReference type="PANTHER" id="PTHR33577">
    <property type="entry name" value="STERIGMATOCYSTIN BIOSYNTHESIS PEROXIDASE STCC-RELATED"/>
    <property type="match status" value="1"/>
</dbReference>
<dbReference type="Pfam" id="PF01328">
    <property type="entry name" value="Peroxidase_2"/>
    <property type="match status" value="1"/>
</dbReference>
<sequence>MTEALPEIDYTKWQAPGEGDVRSPCPMINALANHSILPHNGKGITKEMAVKALGAAIHLDSNIASIFAAGGVAANPDHSAHTFDLNHVNKHNWIEHDCSLSRDDFAFGDNWHFNKEVFDSVMAHYGTAEKTDFAHASKARYLRIQASKEAHKRAGKEFTYGIKECIMSYGETALYLNLLGKDGVAPLKWVRIFFGSPEEERLPFAEGWRKPAQPINQTLMNKTIFSLVSANEHKAEEATEVGVGTIQALKTVVESFIKVPSICTVM</sequence>
<dbReference type="InterPro" id="IPR036851">
    <property type="entry name" value="Chloroperoxidase-like_sf"/>
</dbReference>